<dbReference type="InterPro" id="IPR050245">
    <property type="entry name" value="PrsA_foldase"/>
</dbReference>
<keyword evidence="1" id="KW-0413">Isomerase</keyword>
<dbReference type="InterPro" id="IPR046357">
    <property type="entry name" value="PPIase_dom_sf"/>
</dbReference>
<name>A0A1H9THC6_9BACI</name>
<dbReference type="EMBL" id="FOGV01000010">
    <property type="protein sequence ID" value="SER96437.1"/>
    <property type="molecule type" value="Genomic_DNA"/>
</dbReference>
<dbReference type="Gene3D" id="3.10.50.40">
    <property type="match status" value="1"/>
</dbReference>
<dbReference type="RefSeq" id="WP_177169668.1">
    <property type="nucleotide sequence ID" value="NZ_FOGV01000010.1"/>
</dbReference>
<dbReference type="AlphaFoldDB" id="A0A1H9THC6"/>
<dbReference type="GO" id="GO:0003755">
    <property type="term" value="F:peptidyl-prolyl cis-trans isomerase activity"/>
    <property type="evidence" value="ECO:0007669"/>
    <property type="project" value="UniProtKB-KW"/>
</dbReference>
<dbReference type="STRING" id="1464123.SAMN05444126_11018"/>
<sequence>MKKLMYTLAISSLFLFACSAANDEQEEENSETNNAVSQESNDYNGNEREDPTLNGDNLVVESEAGTISKDDFYEELKASHGEAVLNRLIEKMIIEAEAENLGIDDETVQAEMEQLMENYGADNETEFYELFTRQDAEDEDDMEHLIKRQLVMEEYTDNMERITEDALETEYERGRMVEARHILVSDQEEADELYRRLTEDQASFADLAAEYSTDPTSSDDGGNVGSFQRGTMNPAFERTAFLLDVGEISEPVKGPSGYHIIEVTDRTDFDEPFAEVREQLRTTLEDRRLYMMTEQQGELFDSYDIDIHDDELDHLFP</sequence>
<evidence type="ECO:0000256" key="2">
    <source>
        <dbReference type="SAM" id="MobiDB-lite"/>
    </source>
</evidence>
<feature type="compositionally biased region" description="Polar residues" evidence="2">
    <location>
        <begin position="31"/>
        <end position="44"/>
    </location>
</feature>
<evidence type="ECO:0000259" key="4">
    <source>
        <dbReference type="PROSITE" id="PS50198"/>
    </source>
</evidence>
<keyword evidence="3" id="KW-0732">Signal</keyword>
<evidence type="ECO:0000313" key="6">
    <source>
        <dbReference type="Proteomes" id="UP000199318"/>
    </source>
</evidence>
<feature type="region of interest" description="Disordered" evidence="2">
    <location>
        <begin position="25"/>
        <end position="55"/>
    </location>
</feature>
<organism evidence="5 6">
    <name type="scientific">Salisediminibacterium halotolerans</name>
    <dbReference type="NCBI Taxonomy" id="517425"/>
    <lineage>
        <taxon>Bacteria</taxon>
        <taxon>Bacillati</taxon>
        <taxon>Bacillota</taxon>
        <taxon>Bacilli</taxon>
        <taxon>Bacillales</taxon>
        <taxon>Bacillaceae</taxon>
        <taxon>Salisediminibacterium</taxon>
    </lineage>
</organism>
<reference evidence="6" key="1">
    <citation type="submission" date="2016-10" db="EMBL/GenBank/DDBJ databases">
        <authorList>
            <person name="de Groot N.N."/>
        </authorList>
    </citation>
    <scope>NUCLEOTIDE SEQUENCE [LARGE SCALE GENOMIC DNA]</scope>
    <source>
        <strain evidence="6">10nlg</strain>
    </source>
</reference>
<evidence type="ECO:0000313" key="5">
    <source>
        <dbReference type="EMBL" id="SER96437.1"/>
    </source>
</evidence>
<dbReference type="Proteomes" id="UP000199318">
    <property type="component" value="Unassembled WGS sequence"/>
</dbReference>
<feature type="region of interest" description="Disordered" evidence="2">
    <location>
        <begin position="211"/>
        <end position="230"/>
    </location>
</feature>
<dbReference type="InterPro" id="IPR000297">
    <property type="entry name" value="PPIase_PpiC"/>
</dbReference>
<dbReference type="Pfam" id="PF00639">
    <property type="entry name" value="Rotamase"/>
    <property type="match status" value="1"/>
</dbReference>
<dbReference type="SUPFAM" id="SSF54534">
    <property type="entry name" value="FKBP-like"/>
    <property type="match status" value="1"/>
</dbReference>
<feature type="chain" id="PRO_5038879384" evidence="3">
    <location>
        <begin position="22"/>
        <end position="317"/>
    </location>
</feature>
<dbReference type="PROSITE" id="PS50198">
    <property type="entry name" value="PPIC_PPIASE_2"/>
    <property type="match status" value="1"/>
</dbReference>
<feature type="compositionally biased region" description="Polar residues" evidence="2">
    <location>
        <begin position="213"/>
        <end position="230"/>
    </location>
</feature>
<keyword evidence="6" id="KW-1185">Reference proteome</keyword>
<keyword evidence="1" id="KW-0697">Rotamase</keyword>
<dbReference type="PANTHER" id="PTHR47245">
    <property type="entry name" value="PEPTIDYLPROLYL ISOMERASE"/>
    <property type="match status" value="1"/>
</dbReference>
<evidence type="ECO:0000256" key="1">
    <source>
        <dbReference type="PROSITE-ProRule" id="PRU00278"/>
    </source>
</evidence>
<gene>
    <name evidence="5" type="ORF">SAMN05444126_11018</name>
</gene>
<comment type="caution">
    <text evidence="5">The sequence shown here is derived from an EMBL/GenBank/DDBJ whole genome shotgun (WGS) entry which is preliminary data.</text>
</comment>
<dbReference type="InterPro" id="IPR023058">
    <property type="entry name" value="PPIase_PpiC_CS"/>
</dbReference>
<accession>A0A1H9THC6</accession>
<dbReference type="PANTHER" id="PTHR47245:SF2">
    <property type="entry name" value="PEPTIDYL-PROLYL CIS-TRANS ISOMERASE HP_0175-RELATED"/>
    <property type="match status" value="1"/>
</dbReference>
<proteinExistence type="predicted"/>
<feature type="domain" description="PpiC" evidence="4">
    <location>
        <begin position="174"/>
        <end position="265"/>
    </location>
</feature>
<dbReference type="InterPro" id="IPR027304">
    <property type="entry name" value="Trigger_fact/SurA_dom_sf"/>
</dbReference>
<feature type="signal peptide" evidence="3">
    <location>
        <begin position="1"/>
        <end position="21"/>
    </location>
</feature>
<dbReference type="PROSITE" id="PS01096">
    <property type="entry name" value="PPIC_PPIASE_1"/>
    <property type="match status" value="1"/>
</dbReference>
<dbReference type="PROSITE" id="PS51257">
    <property type="entry name" value="PROKAR_LIPOPROTEIN"/>
    <property type="match status" value="1"/>
</dbReference>
<dbReference type="SUPFAM" id="SSF109998">
    <property type="entry name" value="Triger factor/SurA peptide-binding domain-like"/>
    <property type="match status" value="1"/>
</dbReference>
<evidence type="ECO:0000256" key="3">
    <source>
        <dbReference type="SAM" id="SignalP"/>
    </source>
</evidence>
<protein>
    <submittedName>
        <fullName evidence="5">Foldase protein PrsA</fullName>
    </submittedName>
</protein>